<evidence type="ECO:0000313" key="2">
    <source>
        <dbReference type="Proteomes" id="UP000178419"/>
    </source>
</evidence>
<reference evidence="1 2" key="1">
    <citation type="journal article" date="2016" name="Nat. Commun.">
        <title>Thousands of microbial genomes shed light on interconnected biogeochemical processes in an aquifer system.</title>
        <authorList>
            <person name="Anantharaman K."/>
            <person name="Brown C.T."/>
            <person name="Hug L.A."/>
            <person name="Sharon I."/>
            <person name="Castelle C.J."/>
            <person name="Probst A.J."/>
            <person name="Thomas B.C."/>
            <person name="Singh A."/>
            <person name="Wilkins M.J."/>
            <person name="Karaoz U."/>
            <person name="Brodie E.L."/>
            <person name="Williams K.H."/>
            <person name="Hubbard S.S."/>
            <person name="Banfield J.F."/>
        </authorList>
    </citation>
    <scope>NUCLEOTIDE SEQUENCE [LARGE SCALE GENOMIC DNA]</scope>
</reference>
<dbReference type="EMBL" id="MGGE01000057">
    <property type="protein sequence ID" value="OGM19952.1"/>
    <property type="molecule type" value="Genomic_DNA"/>
</dbReference>
<proteinExistence type="predicted"/>
<dbReference type="Proteomes" id="UP000178419">
    <property type="component" value="Unassembled WGS sequence"/>
</dbReference>
<sequence length="362" mass="40949">MSERKIAPSIKDIYEVNFIETEIGVYNNPFCRMIDFGHIPPERIFATTSSTPVTEQDHPDLLVARDKIMTQKQEEINRRAAQNNTEPFKLWDGGLPRVEQIIAIPDEMALLVLGETTFFRHVAYTEKQIYPLDGPVEFPANQKTIGNAWMETTTPHNPNPLGAAMFIAIEKGETLMIGTPLVQTDERFQLKAVPSGYSHLRADKGKGRVQATVTALREMVEETGFQTWEIEDLNLVGRPFERLLGKGAVTLVYTSLSELSRAEVLKRPREQKDMPLFVPNRQDAFKEVMKFAPISQCYLPGGLLTIARYQWGEKFAIELNQDLNSIGKDFLSLSEDEAEEVALEMASQLRPENIGKTVFETQ</sequence>
<accession>A0A1F7XY56</accession>
<gene>
    <name evidence="1" type="ORF">A2714_02895</name>
</gene>
<evidence type="ECO:0008006" key="3">
    <source>
        <dbReference type="Google" id="ProtNLM"/>
    </source>
</evidence>
<dbReference type="AlphaFoldDB" id="A0A1F7XY56"/>
<evidence type="ECO:0000313" key="1">
    <source>
        <dbReference type="EMBL" id="OGM19952.1"/>
    </source>
</evidence>
<name>A0A1F7XY56_9BACT</name>
<protein>
    <recommendedName>
        <fullName evidence="3">Nudix hydrolase domain-containing protein</fullName>
    </recommendedName>
</protein>
<organism evidence="1 2">
    <name type="scientific">Candidatus Woesebacteria bacterium RIFCSPHIGHO2_01_FULL_38_9</name>
    <dbReference type="NCBI Taxonomy" id="1802492"/>
    <lineage>
        <taxon>Bacteria</taxon>
        <taxon>Candidatus Woeseibacteriota</taxon>
    </lineage>
</organism>
<comment type="caution">
    <text evidence="1">The sequence shown here is derived from an EMBL/GenBank/DDBJ whole genome shotgun (WGS) entry which is preliminary data.</text>
</comment>